<keyword evidence="8" id="KW-0560">Oxidoreductase</keyword>
<feature type="transmembrane region" description="Helical" evidence="6">
    <location>
        <begin position="260"/>
        <end position="282"/>
    </location>
</feature>
<dbReference type="Gene3D" id="1.20.144.10">
    <property type="entry name" value="Phosphatidic acid phosphatase type 2/haloperoxidase"/>
    <property type="match status" value="1"/>
</dbReference>
<dbReference type="Pfam" id="PF01569">
    <property type="entry name" value="PAP2"/>
    <property type="match status" value="1"/>
</dbReference>
<organism evidence="8 9">
    <name type="scientific">Penicillium roqueforti (strain FM164)</name>
    <dbReference type="NCBI Taxonomy" id="1365484"/>
    <lineage>
        <taxon>Eukaryota</taxon>
        <taxon>Fungi</taxon>
        <taxon>Dikarya</taxon>
        <taxon>Ascomycota</taxon>
        <taxon>Pezizomycotina</taxon>
        <taxon>Eurotiomycetes</taxon>
        <taxon>Eurotiomycetidae</taxon>
        <taxon>Eurotiales</taxon>
        <taxon>Aspergillaceae</taxon>
        <taxon>Penicillium</taxon>
    </lineage>
</organism>
<dbReference type="FunFam" id="1.20.144.10:FF:000042">
    <property type="entry name" value="PAP2 domain protein"/>
    <property type="match status" value="1"/>
</dbReference>
<dbReference type="OMA" id="WNAGWMG"/>
<dbReference type="EMBL" id="HG792016">
    <property type="protein sequence ID" value="CDM30204.1"/>
    <property type="molecule type" value="Genomic_DNA"/>
</dbReference>
<sequence length="388" mass="42716">MPISVKETVTRLAAISKLLVLSYIIDWIFIIGIALIGYGFYKQPPNHHPFSLTDPTISYPLTKETVTTKTLLLVCLFAPAIIILLFSWLLVPAKATSSTSTSNPGSSKSPAAQYIRRKFWEWNVGWMGLALALASTWTATQGLKALIGKPRPDLLARCNPDVARIAEFTVGGLGESVRGAATLVSWEICRDRSSSLRIDGFASFPSGHSSFSFAGLIYLTLWLCSKFSVAFPYLPRYPIEDQSYSDDSLSVRKRGAAPPVYLMLIAFFPTATACFIAGSRWFNYRHNGFDILFGAAIGLFFAYIAFNMYHLPIRRGGGWAWGARSRRRAFVRGVGFPSSLGTDGWADERGLDVDVEGAAAVRDMVFRGQAQGRIKPESSESEAVRHEG</sequence>
<accession>W6Q7G9</accession>
<comment type="subcellular location">
    <subcellularLocation>
        <location evidence="1">Membrane</location>
        <topology evidence="1">Multi-pass membrane protein</topology>
    </subcellularLocation>
</comment>
<feature type="transmembrane region" description="Helical" evidence="6">
    <location>
        <begin position="71"/>
        <end position="91"/>
    </location>
</feature>
<dbReference type="InterPro" id="IPR036938">
    <property type="entry name" value="PAP2/HPO_sf"/>
</dbReference>
<feature type="transmembrane region" description="Helical" evidence="6">
    <location>
        <begin position="288"/>
        <end position="306"/>
    </location>
</feature>
<dbReference type="GO" id="GO:0004601">
    <property type="term" value="F:peroxidase activity"/>
    <property type="evidence" value="ECO:0007669"/>
    <property type="project" value="UniProtKB-KW"/>
</dbReference>
<dbReference type="GO" id="GO:0006644">
    <property type="term" value="P:phospholipid metabolic process"/>
    <property type="evidence" value="ECO:0007669"/>
    <property type="project" value="InterPro"/>
</dbReference>
<evidence type="ECO:0000256" key="4">
    <source>
        <dbReference type="ARBA" id="ARBA00022989"/>
    </source>
</evidence>
<dbReference type="InterPro" id="IPR000326">
    <property type="entry name" value="PAP2/HPO"/>
</dbReference>
<dbReference type="PANTHER" id="PTHR10165">
    <property type="entry name" value="LIPID PHOSPHATE PHOSPHATASE"/>
    <property type="match status" value="1"/>
</dbReference>
<proteinExistence type="inferred from homology"/>
<gene>
    <name evidence="8" type="ORF">PROQFM164_S02g000353</name>
</gene>
<evidence type="ECO:0000313" key="9">
    <source>
        <dbReference type="Proteomes" id="UP000030686"/>
    </source>
</evidence>
<keyword evidence="4 6" id="KW-1133">Transmembrane helix</keyword>
<dbReference type="OrthoDB" id="10030083at2759"/>
<evidence type="ECO:0000256" key="6">
    <source>
        <dbReference type="SAM" id="Phobius"/>
    </source>
</evidence>
<dbReference type="GO" id="GO:0008195">
    <property type="term" value="F:phosphatidate phosphatase activity"/>
    <property type="evidence" value="ECO:0007669"/>
    <property type="project" value="TreeGrafter"/>
</dbReference>
<evidence type="ECO:0000256" key="1">
    <source>
        <dbReference type="ARBA" id="ARBA00004141"/>
    </source>
</evidence>
<reference evidence="8" key="1">
    <citation type="journal article" date="2014" name="Nat. Commun.">
        <title>Multiple recent horizontal transfers of a large genomic region in cheese making fungi.</title>
        <authorList>
            <person name="Cheeseman K."/>
            <person name="Ropars J."/>
            <person name="Renault P."/>
            <person name="Dupont J."/>
            <person name="Gouzy J."/>
            <person name="Branca A."/>
            <person name="Abraham A.L."/>
            <person name="Ceppi M."/>
            <person name="Conseiller E."/>
            <person name="Debuchy R."/>
            <person name="Malagnac F."/>
            <person name="Goarin A."/>
            <person name="Silar P."/>
            <person name="Lacoste S."/>
            <person name="Sallet E."/>
            <person name="Bensimon A."/>
            <person name="Giraud T."/>
            <person name="Brygoo Y."/>
        </authorList>
    </citation>
    <scope>NUCLEOTIDE SEQUENCE [LARGE SCALE GENOMIC DNA]</scope>
    <source>
        <strain evidence="8">FM164</strain>
    </source>
</reference>
<keyword evidence="9" id="KW-1185">Reference proteome</keyword>
<dbReference type="AlphaFoldDB" id="W6Q7G9"/>
<comment type="similarity">
    <text evidence="2">Belongs to the PA-phosphatase related phosphoesterase family.</text>
</comment>
<dbReference type="InterPro" id="IPR043216">
    <property type="entry name" value="PAP-like"/>
</dbReference>
<dbReference type="SMART" id="SM00014">
    <property type="entry name" value="acidPPc"/>
    <property type="match status" value="1"/>
</dbReference>
<dbReference type="GO" id="GO:0016020">
    <property type="term" value="C:membrane"/>
    <property type="evidence" value="ECO:0007669"/>
    <property type="project" value="UniProtKB-SubCell"/>
</dbReference>
<evidence type="ECO:0000256" key="3">
    <source>
        <dbReference type="ARBA" id="ARBA00022692"/>
    </source>
</evidence>
<dbReference type="GO" id="GO:0046839">
    <property type="term" value="P:phospholipid dephosphorylation"/>
    <property type="evidence" value="ECO:0007669"/>
    <property type="project" value="TreeGrafter"/>
</dbReference>
<evidence type="ECO:0000259" key="7">
    <source>
        <dbReference type="SMART" id="SM00014"/>
    </source>
</evidence>
<dbReference type="Proteomes" id="UP000030686">
    <property type="component" value="Unassembled WGS sequence"/>
</dbReference>
<name>W6Q7G9_PENRF</name>
<dbReference type="PANTHER" id="PTHR10165:SF154">
    <property type="entry name" value="PAP2 DOMAIN PROTEIN (AFU_ORTHOLOGUE AFUA_1G09730)"/>
    <property type="match status" value="1"/>
</dbReference>
<keyword evidence="5 6" id="KW-0472">Membrane</keyword>
<evidence type="ECO:0000256" key="2">
    <source>
        <dbReference type="ARBA" id="ARBA00008816"/>
    </source>
</evidence>
<keyword evidence="8" id="KW-0575">Peroxidase</keyword>
<feature type="domain" description="Phosphatidic acid phosphatase type 2/haloperoxidase" evidence="7">
    <location>
        <begin position="124"/>
        <end position="306"/>
    </location>
</feature>
<dbReference type="SUPFAM" id="SSF48317">
    <property type="entry name" value="Acid phosphatase/Vanadium-dependent haloperoxidase"/>
    <property type="match status" value="1"/>
</dbReference>
<dbReference type="CDD" id="cd03390">
    <property type="entry name" value="PAP2_containing_1_like"/>
    <property type="match status" value="1"/>
</dbReference>
<evidence type="ECO:0000313" key="8">
    <source>
        <dbReference type="EMBL" id="CDM30204.1"/>
    </source>
</evidence>
<keyword evidence="3 6" id="KW-0812">Transmembrane</keyword>
<evidence type="ECO:0000256" key="5">
    <source>
        <dbReference type="ARBA" id="ARBA00023136"/>
    </source>
</evidence>
<feature type="transmembrane region" description="Helical" evidence="6">
    <location>
        <begin position="20"/>
        <end position="41"/>
    </location>
</feature>
<feature type="transmembrane region" description="Helical" evidence="6">
    <location>
        <begin position="211"/>
        <end position="234"/>
    </location>
</feature>
<dbReference type="STRING" id="1365484.W6Q7G9"/>
<protein>
    <submittedName>
        <fullName evidence="8">Phosphatidic acid phosphatase type 2/haloperoxidase</fullName>
    </submittedName>
</protein>